<dbReference type="SUPFAM" id="SSF55048">
    <property type="entry name" value="Probable ACP-binding domain of malonyl-CoA ACP transacylase"/>
    <property type="match status" value="1"/>
</dbReference>
<evidence type="ECO:0000256" key="6">
    <source>
        <dbReference type="ARBA" id="ARBA00022679"/>
    </source>
</evidence>
<comment type="catalytic activity">
    <reaction evidence="52">
        <text>octanoyl-[ACP] + malonyl-[ACP] + H(+) = 3-oxodecanoyl-[ACP] + holo-[ACP] + CO2</text>
        <dbReference type="Rhea" id="RHEA:41852"/>
        <dbReference type="Rhea" id="RHEA-COMP:9623"/>
        <dbReference type="Rhea" id="RHEA-COMP:9636"/>
        <dbReference type="Rhea" id="RHEA-COMP:9637"/>
        <dbReference type="Rhea" id="RHEA-COMP:9685"/>
        <dbReference type="ChEBI" id="CHEBI:15378"/>
        <dbReference type="ChEBI" id="CHEBI:16526"/>
        <dbReference type="ChEBI" id="CHEBI:64479"/>
        <dbReference type="ChEBI" id="CHEBI:78449"/>
        <dbReference type="ChEBI" id="CHEBI:78463"/>
        <dbReference type="ChEBI" id="CHEBI:78464"/>
    </reaction>
    <physiologicalReaction direction="left-to-right" evidence="52">
        <dbReference type="Rhea" id="RHEA:41853"/>
    </physiologicalReaction>
</comment>
<comment type="pathway">
    <text evidence="3">Lipid metabolism.</text>
</comment>
<dbReference type="InterPro" id="IPR042104">
    <property type="entry name" value="PKS_dehydratase_sf"/>
</dbReference>
<dbReference type="InterPro" id="IPR001227">
    <property type="entry name" value="Ac_transferase_dom_sf"/>
</dbReference>
<feature type="region of interest" description="N-terminal hotdog fold" evidence="53">
    <location>
        <begin position="962"/>
        <end position="1093"/>
    </location>
</feature>
<dbReference type="SUPFAM" id="SSF52151">
    <property type="entry name" value="FabD/lysophospholipase-like"/>
    <property type="match status" value="1"/>
</dbReference>
<dbReference type="Pfam" id="PF13602">
    <property type="entry name" value="ADH_zinc_N_2"/>
    <property type="match status" value="1"/>
</dbReference>
<comment type="catalytic activity">
    <reaction evidence="37">
        <text>(2E)-octenoyl-[ACP] + NADPH + H(+) = octanoyl-[ACP] + NADP(+)</text>
        <dbReference type="Rhea" id="RHEA:41848"/>
        <dbReference type="Rhea" id="RHEA-COMP:9635"/>
        <dbReference type="Rhea" id="RHEA-COMP:9636"/>
        <dbReference type="ChEBI" id="CHEBI:15378"/>
        <dbReference type="ChEBI" id="CHEBI:57783"/>
        <dbReference type="ChEBI" id="CHEBI:58349"/>
        <dbReference type="ChEBI" id="CHEBI:78462"/>
        <dbReference type="ChEBI" id="CHEBI:78463"/>
    </reaction>
    <physiologicalReaction direction="left-to-right" evidence="37">
        <dbReference type="Rhea" id="RHEA:41849"/>
    </physiologicalReaction>
</comment>
<feature type="active site" description="Proton donor; for dehydratase activity" evidence="53">
    <location>
        <position position="1165"/>
    </location>
</feature>
<comment type="caution">
    <text evidence="58">The sequence shown here is derived from an EMBL/GenBank/DDBJ whole genome shotgun (WGS) entry which is preliminary data.</text>
</comment>
<evidence type="ECO:0000256" key="11">
    <source>
        <dbReference type="ARBA" id="ARBA00023268"/>
    </source>
</evidence>
<dbReference type="SMART" id="SM00826">
    <property type="entry name" value="PKS_DH"/>
    <property type="match status" value="1"/>
</dbReference>
<comment type="catalytic activity">
    <reaction evidence="20">
        <text>(3R)-hydroxyhexadecanoyl-[ACP] = (2E)-hexadecenoyl-[ACP] + H2O</text>
        <dbReference type="Rhea" id="RHEA:41908"/>
        <dbReference type="Rhea" id="RHEA-COMP:9650"/>
        <dbReference type="Rhea" id="RHEA-COMP:9651"/>
        <dbReference type="ChEBI" id="CHEBI:15377"/>
        <dbReference type="ChEBI" id="CHEBI:78480"/>
        <dbReference type="ChEBI" id="CHEBI:78481"/>
    </reaction>
    <physiologicalReaction direction="left-to-right" evidence="20">
        <dbReference type="Rhea" id="RHEA:41909"/>
    </physiologicalReaction>
</comment>
<comment type="catalytic activity">
    <reaction evidence="43">
        <text>3-oxotetradecanoyl-[ACP] + NADPH + H(+) = (3R)-hydroxytetradecanoyl-[ACP] + NADP(+)</text>
        <dbReference type="Rhea" id="RHEA:41888"/>
        <dbReference type="Rhea" id="RHEA-COMP:9645"/>
        <dbReference type="Rhea" id="RHEA-COMP:9646"/>
        <dbReference type="ChEBI" id="CHEBI:15378"/>
        <dbReference type="ChEBI" id="CHEBI:57783"/>
        <dbReference type="ChEBI" id="CHEBI:58349"/>
        <dbReference type="ChEBI" id="CHEBI:78473"/>
        <dbReference type="ChEBI" id="CHEBI:78474"/>
    </reaction>
    <physiologicalReaction direction="left-to-right" evidence="43">
        <dbReference type="Rhea" id="RHEA:41889"/>
    </physiologicalReaction>
</comment>
<dbReference type="InterPro" id="IPR032821">
    <property type="entry name" value="PKS_assoc"/>
</dbReference>
<dbReference type="Pfam" id="PF08990">
    <property type="entry name" value="Docking"/>
    <property type="match status" value="1"/>
</dbReference>
<evidence type="ECO:0000256" key="43">
    <source>
        <dbReference type="ARBA" id="ARBA00048935"/>
    </source>
</evidence>
<dbReference type="GO" id="GO:0141148">
    <property type="term" value="F:enoyl-[acyl-carrier-protein] reductase (NADPH) activity"/>
    <property type="evidence" value="ECO:0007669"/>
    <property type="project" value="UniProtKB-EC"/>
</dbReference>
<dbReference type="GO" id="GO:0033068">
    <property type="term" value="P:macrolide biosynthetic process"/>
    <property type="evidence" value="ECO:0007669"/>
    <property type="project" value="UniProtKB-ARBA"/>
</dbReference>
<feature type="region of interest" description="C-terminal hotdog fold" evidence="53">
    <location>
        <begin position="1106"/>
        <end position="1268"/>
    </location>
</feature>
<evidence type="ECO:0000313" key="58">
    <source>
        <dbReference type="EMBL" id="MBB5435512.1"/>
    </source>
</evidence>
<keyword evidence="5" id="KW-0597">Phosphoprotein</keyword>
<dbReference type="InterPro" id="IPR020843">
    <property type="entry name" value="ER"/>
</dbReference>
<proteinExistence type="predicted"/>
<comment type="catalytic activity">
    <reaction evidence="49">
        <text>3-oxooctanoyl-[ACP] + NADPH + H(+) = (3R)-hydroxyoctanoyl-[ACP] + NADP(+)</text>
        <dbReference type="Rhea" id="RHEA:41840"/>
        <dbReference type="Rhea" id="RHEA-COMP:9633"/>
        <dbReference type="Rhea" id="RHEA-COMP:9634"/>
        <dbReference type="ChEBI" id="CHEBI:15378"/>
        <dbReference type="ChEBI" id="CHEBI:57783"/>
        <dbReference type="ChEBI" id="CHEBI:58349"/>
        <dbReference type="ChEBI" id="CHEBI:78460"/>
        <dbReference type="ChEBI" id="CHEBI:78461"/>
    </reaction>
    <physiologicalReaction direction="left-to-right" evidence="49">
        <dbReference type="Rhea" id="RHEA:41841"/>
    </physiologicalReaction>
</comment>
<evidence type="ECO:0000256" key="5">
    <source>
        <dbReference type="ARBA" id="ARBA00022553"/>
    </source>
</evidence>
<dbReference type="SMART" id="SM00827">
    <property type="entry name" value="PKS_AT"/>
    <property type="match status" value="1"/>
</dbReference>
<evidence type="ECO:0000256" key="25">
    <source>
        <dbReference type="ARBA" id="ARBA00047400"/>
    </source>
</evidence>
<comment type="catalytic activity">
    <reaction evidence="47">
        <text>3-oxododecanoyl-[ACP] + NADPH + H(+) = (3R)-hydroxydodecanoyl-[ACP] + NADP(+)</text>
        <dbReference type="Rhea" id="RHEA:41872"/>
        <dbReference type="Rhea" id="RHEA-COMP:9641"/>
        <dbReference type="Rhea" id="RHEA-COMP:9642"/>
        <dbReference type="ChEBI" id="CHEBI:15378"/>
        <dbReference type="ChEBI" id="CHEBI:57783"/>
        <dbReference type="ChEBI" id="CHEBI:58349"/>
        <dbReference type="ChEBI" id="CHEBI:78469"/>
        <dbReference type="ChEBI" id="CHEBI:78470"/>
    </reaction>
    <physiologicalReaction direction="left-to-right" evidence="47">
        <dbReference type="Rhea" id="RHEA:41873"/>
    </physiologicalReaction>
</comment>
<comment type="catalytic activity">
    <reaction evidence="40">
        <text>a 2,3-saturated acyl-[ACP] + NADP(+) = a (2E)-enoyl-[ACP] + NADPH + H(+)</text>
        <dbReference type="Rhea" id="RHEA:22564"/>
        <dbReference type="Rhea" id="RHEA-COMP:9925"/>
        <dbReference type="Rhea" id="RHEA-COMP:9926"/>
        <dbReference type="ChEBI" id="CHEBI:15378"/>
        <dbReference type="ChEBI" id="CHEBI:57783"/>
        <dbReference type="ChEBI" id="CHEBI:58349"/>
        <dbReference type="ChEBI" id="CHEBI:78784"/>
        <dbReference type="ChEBI" id="CHEBI:78785"/>
        <dbReference type="EC" id="1.3.1.39"/>
    </reaction>
    <physiologicalReaction direction="right-to-left" evidence="40">
        <dbReference type="Rhea" id="RHEA:22566"/>
    </physiologicalReaction>
</comment>
<evidence type="ECO:0000256" key="28">
    <source>
        <dbReference type="ARBA" id="ARBA00047500"/>
    </source>
</evidence>
<evidence type="ECO:0000256" key="34">
    <source>
        <dbReference type="ARBA" id="ARBA00048051"/>
    </source>
</evidence>
<comment type="catalytic activity">
    <reaction evidence="31">
        <text>(2E)-hexenoyl-[ACP] + NADPH + H(+) = hexanoyl-[ACP] + NADP(+)</text>
        <dbReference type="Rhea" id="RHEA:41832"/>
        <dbReference type="Rhea" id="RHEA-COMP:9631"/>
        <dbReference type="Rhea" id="RHEA-COMP:9632"/>
        <dbReference type="ChEBI" id="CHEBI:15378"/>
        <dbReference type="ChEBI" id="CHEBI:57783"/>
        <dbReference type="ChEBI" id="CHEBI:58349"/>
        <dbReference type="ChEBI" id="CHEBI:78458"/>
        <dbReference type="ChEBI" id="CHEBI:78459"/>
    </reaction>
    <physiologicalReaction direction="left-to-right" evidence="31">
        <dbReference type="Rhea" id="RHEA:41833"/>
    </physiologicalReaction>
</comment>
<comment type="catalytic activity">
    <reaction evidence="38">
        <text>a fatty acyl-[ACP] + malonyl-[ACP] + H(+) = a 3-oxoacyl-[ACP] + holo-[ACP] + CO2</text>
        <dbReference type="Rhea" id="RHEA:22836"/>
        <dbReference type="Rhea" id="RHEA-COMP:9623"/>
        <dbReference type="Rhea" id="RHEA-COMP:9685"/>
        <dbReference type="Rhea" id="RHEA-COMP:9916"/>
        <dbReference type="Rhea" id="RHEA-COMP:14125"/>
        <dbReference type="ChEBI" id="CHEBI:15378"/>
        <dbReference type="ChEBI" id="CHEBI:16526"/>
        <dbReference type="ChEBI" id="CHEBI:64479"/>
        <dbReference type="ChEBI" id="CHEBI:78449"/>
        <dbReference type="ChEBI" id="CHEBI:78776"/>
        <dbReference type="ChEBI" id="CHEBI:138651"/>
        <dbReference type="EC" id="2.3.1.41"/>
    </reaction>
    <physiologicalReaction direction="left-to-right" evidence="38">
        <dbReference type="Rhea" id="RHEA:22837"/>
    </physiologicalReaction>
</comment>
<comment type="catalytic activity">
    <reaction evidence="50">
        <text>butanoyl-[ACP] + malonyl-[ACP] + H(+) = 3-oxohexanoyl-[ACP] + holo-[ACP] + CO2</text>
        <dbReference type="Rhea" id="RHEA:41820"/>
        <dbReference type="Rhea" id="RHEA-COMP:9623"/>
        <dbReference type="Rhea" id="RHEA-COMP:9628"/>
        <dbReference type="Rhea" id="RHEA-COMP:9629"/>
        <dbReference type="Rhea" id="RHEA-COMP:9685"/>
        <dbReference type="ChEBI" id="CHEBI:15378"/>
        <dbReference type="ChEBI" id="CHEBI:16526"/>
        <dbReference type="ChEBI" id="CHEBI:64479"/>
        <dbReference type="ChEBI" id="CHEBI:78449"/>
        <dbReference type="ChEBI" id="CHEBI:78454"/>
        <dbReference type="ChEBI" id="CHEBI:78456"/>
    </reaction>
    <physiologicalReaction direction="left-to-right" evidence="50">
        <dbReference type="Rhea" id="RHEA:41821"/>
    </physiologicalReaction>
</comment>
<evidence type="ECO:0000256" key="7">
    <source>
        <dbReference type="ARBA" id="ARBA00022799"/>
    </source>
</evidence>
<comment type="catalytic activity">
    <reaction evidence="44">
        <text>(2E)-octadecenoyl-[ACP] + NADPH + H(+) = octadecanoyl-[ACP] + NADP(+)</text>
        <dbReference type="Rhea" id="RHEA:41928"/>
        <dbReference type="Rhea" id="RHEA-COMP:9655"/>
        <dbReference type="Rhea" id="RHEA-COMP:9656"/>
        <dbReference type="ChEBI" id="CHEBI:15378"/>
        <dbReference type="ChEBI" id="CHEBI:57783"/>
        <dbReference type="ChEBI" id="CHEBI:58349"/>
        <dbReference type="ChEBI" id="CHEBI:78489"/>
        <dbReference type="ChEBI" id="CHEBI:78495"/>
    </reaction>
    <physiologicalReaction direction="left-to-right" evidence="44">
        <dbReference type="Rhea" id="RHEA:41929"/>
    </physiologicalReaction>
</comment>
<comment type="catalytic activity">
    <reaction evidence="46">
        <text>(2E)-tetradecenoyl-[ACP] + NADPH + H(+) = tetradecanoyl-[ACP] + NADP(+)</text>
        <dbReference type="Rhea" id="RHEA:41896"/>
        <dbReference type="Rhea" id="RHEA-COMP:9647"/>
        <dbReference type="Rhea" id="RHEA-COMP:9648"/>
        <dbReference type="ChEBI" id="CHEBI:15378"/>
        <dbReference type="ChEBI" id="CHEBI:57783"/>
        <dbReference type="ChEBI" id="CHEBI:58349"/>
        <dbReference type="ChEBI" id="CHEBI:78475"/>
        <dbReference type="ChEBI" id="CHEBI:78477"/>
    </reaction>
    <physiologicalReaction direction="left-to-right" evidence="46">
        <dbReference type="Rhea" id="RHEA:41897"/>
    </physiologicalReaction>
</comment>
<dbReference type="InterPro" id="IPR015083">
    <property type="entry name" value="NorB/c/GfsB-D-like_docking"/>
</dbReference>
<evidence type="ECO:0000256" key="21">
    <source>
        <dbReference type="ARBA" id="ARBA00023402"/>
    </source>
</evidence>
<dbReference type="InterPro" id="IPR049900">
    <property type="entry name" value="PKS_mFAS_DH"/>
</dbReference>
<evidence type="ECO:0000256" key="45">
    <source>
        <dbReference type="ARBA" id="ARBA00049109"/>
    </source>
</evidence>
<dbReference type="SUPFAM" id="SSF51735">
    <property type="entry name" value="NAD(P)-binding Rossmann-fold domains"/>
    <property type="match status" value="3"/>
</dbReference>
<dbReference type="InterPro" id="IPR001031">
    <property type="entry name" value="Thioesterase"/>
</dbReference>
<dbReference type="InterPro" id="IPR016039">
    <property type="entry name" value="Thiolase-like"/>
</dbReference>
<dbReference type="PROSITE" id="PS52019">
    <property type="entry name" value="PKS_MFAS_DH"/>
    <property type="match status" value="1"/>
</dbReference>
<dbReference type="SMART" id="SM00825">
    <property type="entry name" value="PKS_KS"/>
    <property type="match status" value="1"/>
</dbReference>
<comment type="catalytic activity">
    <reaction evidence="24">
        <text>hexanoyl-[ACP] + malonyl-[ACP] + H(+) = 3-oxooctanoyl-[ACP] + holo-[ACP] + CO2</text>
        <dbReference type="Rhea" id="RHEA:41836"/>
        <dbReference type="Rhea" id="RHEA-COMP:9623"/>
        <dbReference type="Rhea" id="RHEA-COMP:9632"/>
        <dbReference type="Rhea" id="RHEA-COMP:9633"/>
        <dbReference type="Rhea" id="RHEA-COMP:9685"/>
        <dbReference type="ChEBI" id="CHEBI:15378"/>
        <dbReference type="ChEBI" id="CHEBI:16526"/>
        <dbReference type="ChEBI" id="CHEBI:64479"/>
        <dbReference type="ChEBI" id="CHEBI:78449"/>
        <dbReference type="ChEBI" id="CHEBI:78459"/>
        <dbReference type="ChEBI" id="CHEBI:78460"/>
    </reaction>
    <physiologicalReaction direction="left-to-right" evidence="24">
        <dbReference type="Rhea" id="RHEA:41837"/>
    </physiologicalReaction>
</comment>
<keyword evidence="8" id="KW-0663">Pyridoxal phosphate</keyword>
<dbReference type="PROSITE" id="PS52004">
    <property type="entry name" value="KS3_2"/>
    <property type="match status" value="1"/>
</dbReference>
<dbReference type="InterPro" id="IPR006162">
    <property type="entry name" value="Ppantetheine_attach_site"/>
</dbReference>
<comment type="catalytic activity">
    <reaction evidence="33">
        <text>acetyl-[ACP] + malonyl-[ACP] + H(+) = 3-oxobutanoyl-[ACP] + holo-[ACP] + CO2</text>
        <dbReference type="Rhea" id="RHEA:41800"/>
        <dbReference type="Rhea" id="RHEA-COMP:9621"/>
        <dbReference type="Rhea" id="RHEA-COMP:9623"/>
        <dbReference type="Rhea" id="RHEA-COMP:9625"/>
        <dbReference type="Rhea" id="RHEA-COMP:9685"/>
        <dbReference type="ChEBI" id="CHEBI:15378"/>
        <dbReference type="ChEBI" id="CHEBI:16526"/>
        <dbReference type="ChEBI" id="CHEBI:64479"/>
        <dbReference type="ChEBI" id="CHEBI:78446"/>
        <dbReference type="ChEBI" id="CHEBI:78449"/>
        <dbReference type="ChEBI" id="CHEBI:78450"/>
    </reaction>
    <physiologicalReaction direction="left-to-right" evidence="33">
        <dbReference type="Rhea" id="RHEA:41801"/>
    </physiologicalReaction>
</comment>
<evidence type="ECO:0000256" key="33">
    <source>
        <dbReference type="ARBA" id="ARBA00047961"/>
    </source>
</evidence>
<comment type="catalytic activity">
    <reaction evidence="23">
        <text>3-oxooctadecanoyl-[ACP] + NADPH + H(+) = (3R)-hydroxyoctadecanoyl-[ACP] + NADP(+)</text>
        <dbReference type="Rhea" id="RHEA:41920"/>
        <dbReference type="Rhea" id="RHEA-COMP:9653"/>
        <dbReference type="Rhea" id="RHEA-COMP:9654"/>
        <dbReference type="ChEBI" id="CHEBI:15378"/>
        <dbReference type="ChEBI" id="CHEBI:57783"/>
        <dbReference type="ChEBI" id="CHEBI:58349"/>
        <dbReference type="ChEBI" id="CHEBI:78487"/>
        <dbReference type="ChEBI" id="CHEBI:78488"/>
    </reaction>
    <physiologicalReaction direction="left-to-right" evidence="23">
        <dbReference type="Rhea" id="RHEA:41921"/>
    </physiologicalReaction>
</comment>
<dbReference type="SUPFAM" id="SSF47336">
    <property type="entry name" value="ACP-like"/>
    <property type="match status" value="1"/>
</dbReference>
<evidence type="ECO:0000256" key="1">
    <source>
        <dbReference type="ARBA" id="ARBA00001957"/>
    </source>
</evidence>
<comment type="catalytic activity">
    <reaction evidence="25">
        <text>a (3R)-hydroxyacyl-[ACP] + NADP(+) = a 3-oxoacyl-[ACP] + NADPH + H(+)</text>
        <dbReference type="Rhea" id="RHEA:17397"/>
        <dbReference type="Rhea" id="RHEA-COMP:9916"/>
        <dbReference type="Rhea" id="RHEA-COMP:9945"/>
        <dbReference type="ChEBI" id="CHEBI:15378"/>
        <dbReference type="ChEBI" id="CHEBI:57783"/>
        <dbReference type="ChEBI" id="CHEBI:58349"/>
        <dbReference type="ChEBI" id="CHEBI:78776"/>
        <dbReference type="ChEBI" id="CHEBI:78827"/>
        <dbReference type="EC" id="1.1.1.100"/>
    </reaction>
    <physiologicalReaction direction="right-to-left" evidence="25">
        <dbReference type="Rhea" id="RHEA:17399"/>
    </physiologicalReaction>
</comment>
<dbReference type="Gene3D" id="3.40.50.720">
    <property type="entry name" value="NAD(P)-binding Rossmann-like Domain"/>
    <property type="match status" value="1"/>
</dbReference>
<dbReference type="PROSITE" id="PS50075">
    <property type="entry name" value="CARRIER"/>
    <property type="match status" value="1"/>
</dbReference>
<comment type="cofactor">
    <cofactor evidence="1">
        <name>pantetheine 4'-phosphate</name>
        <dbReference type="ChEBI" id="CHEBI:47942"/>
    </cofactor>
</comment>
<comment type="catalytic activity">
    <reaction evidence="18">
        <text>(3R)-hydroxytetradecanoyl-[ACP] = (2E)-tetradecenoyl-[ACP] + H2O</text>
        <dbReference type="Rhea" id="RHEA:41892"/>
        <dbReference type="Rhea" id="RHEA-COMP:9646"/>
        <dbReference type="Rhea" id="RHEA-COMP:9647"/>
        <dbReference type="ChEBI" id="CHEBI:15377"/>
        <dbReference type="ChEBI" id="CHEBI:78474"/>
        <dbReference type="ChEBI" id="CHEBI:78475"/>
    </reaction>
    <physiologicalReaction direction="left-to-right" evidence="18">
        <dbReference type="Rhea" id="RHEA:41893"/>
    </physiologicalReaction>
</comment>
<dbReference type="Pfam" id="PF14765">
    <property type="entry name" value="PS-DH"/>
    <property type="match status" value="1"/>
</dbReference>
<sequence length="2481" mass="254682">MADDRKLLDYLKRTTADLRRTRARLREAEAARREPVAIVAMGCRFPGGADTPDRLWELLASETDAISGWPADRGWDTERLYHPERGRAGTSSTREGGFLYDAADFDAGFFGISPREAAAMDPQQRILLELAWETVERAGIDPAALAGTRTGVFAGISNHDYAADALGATEEAGGFWTTGTSGAVASGRIAYALGLRGPAVTVDTACSSALVALHLAVRSLRGGECSLALAGGATVMATPALFVEFSRQQGLSADGRCRAFDAGADGTGFAEGAGVLLLERLTDARRNGHPVLAVVRGSAVNSDGASNGLTAPSGPAQQAVIRAALADAGLEPGEVDAVEAHGTGTRLGDPIEAEALIGAYGPGRERPLRIGSVKSNIGHTQAAAGAAGVIKTVLAMRHGVLPASLHIARPTPHVDWDGAAVRPLRAAEPWEPGERPRRAGVSSFGISGTNAHLILEEPLEEPLGEPADTAPAADGGPEAPAEGRTAPAERPFAPGGPVPWIVSGRTPADVPAQARGLAEYLDAHSAEPRLPEDAGHALAGPRDRLRYRGAVLARTLGGLAQGLRGLAEGRTGDPHGPPGRVRIVPPRPAHPPEQTVFVFPGQGSQWPGMGAALLEESPVFAARMAECEAALAKYLDWSPTGVLRGGGPGLDRVDVVQPALFAMMVSLAAVWEACGVRPTAVVGHSQGEIAAAAVAGALTLDDAARLVAERSRAALPLIGRGALVSVGAPAERLDAWLAGAGRDLTVAARNGPAAAAVAGDPADLAELEAWCAAEGYPARRVPAAYAAHSPAVDEIRADFLAAVGAVHPGPGRVPIHSTVTGAPVTGTGLDAGYWFANLRRPVLFEPVVRGLAQRGRTAFIEVSPHPVVADGIEATLESVAGGPSGDPGGTVLATLYRGDGGRDRFTAALAEAHASGVAFDRDRVFAPAAGRRADPPVYAFQRERYWLAPRRGGGGDVPAAAHPLLGAELPRPDGAGPLLTGRLSLSEEPWLADHATDATALLAGTALLDLALHAGARCGRPALEGLEMLAPLELPPDRDLRLQLAVEAPGPDGRRTLRIHSRPAEPRGARAEPAGGGWTLHAEGVLAEPGPGGEPAGPRAWPPPGADPVPLEGVYDRLARRGYRYGPAFQGLRAAWRTADAVHAEVELPEGAPAEGFGLHPALLDAALHAMLVDASGEPRPGLRMAFAWEGVRLHRAGASRLRVSLTRTGGAEEEVYRVEAALPDGTPVLTADALTVREAAGPGGEAGRSLYRLDWAQTGPRPTGPPPSGRWALLGGDPAAGSLGAVPAHPDPAGLAAAVAAGAPTPELAVAAVPGAGEGAGPEAARGAVRAALDLVQRWLADDRLERTRLVLVTRGAVATRAGEGVADPAGAAVWGLLRSVQTEHPGRFRIVDLGPGGAHLLPWALALDEPQAAVRHGELLAPRLVPERAGSAAAADRGWRLEPDGSGRIDGLARVPHPDASRPLGEGEVRVEVRAVGLNFRDVLLTLGAYPGTARIGSEAAGVVTGTGPGVHGLAPGDRVMGLLSAAVGPVGVADQRLLAPVPPGWGFARAATATGVYLTAYRALVDVAGLRPGERVLVHAGTGGVGMAAVHLARHLGAEVFATASKDKRPVLRRMGVPAANVSDSRSAAFEEDVLRATGGAGVDVVLNSLTGPLVDASLRLLVRGGRFVELGKTDQRDPERTAADHPGVVYHPFELHRAGPDRMAEMLAELLALFDKGTLPLPPLSCLPVGAAAEGLHRLQRGRNTGKIALTVPRPLDPGGTVLITGGTGALGGRLARHLVTGHGVRSLLLLSRQGPDTPGADRLRADLAELGAEAAVLACDASDPAELDRALRAVPEDRPLTAVVHAAAVIDDGTAASLTAERVDAVMRAKADAAWALHERTLDTDLAAFVLFSSAAGVLGTAGQAGYAAANAYLDALAEHRAALGLPAASLSWGLWEVRGAAAQELTGTDLARMGRAGLRAMPVRLGLELFDAALASGRPHLVPMALDLPGLRAGEARDTAPVLRGLVGAPGRADRAPASAVDRSDLLTLVRTRAAEVLGHSGAGAVPADASFLELGFDSLTAVELRNRLGADLGTRLASGVVFAHPTPRRLAAHLETTAPPRAGAADEAAAAPQEPGGAGPRPDSPADPLPAARPAGAVGEDGAAGPAAPADTAGSAEGAAGGGGPAADGAAGTASGNRSDAADGGLVGLFLDACRTGRTAEGAAMLRTASVLRPVFASAEERGEPVRPVRLARGAPADGRAVLVCFPSLVMAAGAHEYARFAAALRGERDVVVLPHPGFERGEALPASVGALAEVHARAVLRYTQGRPFALLGRSSGGWAAHAVAHRLEERGVRPEALLLLDTPPPGEDRTLDVVGAGIAAREAELGLTDPVRATATGGYLRLFWEWTPPEVAAPAVQFRPEEPLPGLDGAPMPADACRFDWRPPHTEEQVPGDHLTMLEEHAAATARAVHARLAGTGAPAPVPAQRGAEREHA</sequence>
<dbReference type="CDD" id="cd00833">
    <property type="entry name" value="PKS"/>
    <property type="match status" value="1"/>
</dbReference>
<evidence type="ECO:0000256" key="37">
    <source>
        <dbReference type="ARBA" id="ARBA00048420"/>
    </source>
</evidence>
<dbReference type="SMART" id="SM00822">
    <property type="entry name" value="PKS_KR"/>
    <property type="match status" value="1"/>
</dbReference>
<dbReference type="CDD" id="cd08956">
    <property type="entry name" value="KR_3_FAS_SDR_x"/>
    <property type="match status" value="1"/>
</dbReference>
<comment type="catalytic activity">
    <reaction evidence="26">
        <text>3-oxodecanoyl-[ACP] + NADPH + H(+) = (3R)-hydroxydecanoyl-[ACP] + NADP(+)</text>
        <dbReference type="Rhea" id="RHEA:41856"/>
        <dbReference type="Rhea" id="RHEA-COMP:9637"/>
        <dbReference type="Rhea" id="RHEA-COMP:9638"/>
        <dbReference type="ChEBI" id="CHEBI:15378"/>
        <dbReference type="ChEBI" id="CHEBI:57783"/>
        <dbReference type="ChEBI" id="CHEBI:58349"/>
        <dbReference type="ChEBI" id="CHEBI:78464"/>
        <dbReference type="ChEBI" id="CHEBI:78466"/>
    </reaction>
    <physiologicalReaction direction="left-to-right" evidence="26">
        <dbReference type="Rhea" id="RHEA:41857"/>
    </physiologicalReaction>
</comment>
<comment type="catalytic activity">
    <reaction evidence="34">
        <text>hexadecanoyl-[ACP] + malonyl-[ACP] + H(+) = 3-oxooctadecanoyl-[ACP] + holo-[ACP] + CO2</text>
        <dbReference type="Rhea" id="RHEA:41916"/>
        <dbReference type="Rhea" id="RHEA-COMP:9623"/>
        <dbReference type="Rhea" id="RHEA-COMP:9652"/>
        <dbReference type="Rhea" id="RHEA-COMP:9653"/>
        <dbReference type="Rhea" id="RHEA-COMP:9685"/>
        <dbReference type="ChEBI" id="CHEBI:15378"/>
        <dbReference type="ChEBI" id="CHEBI:16526"/>
        <dbReference type="ChEBI" id="CHEBI:64479"/>
        <dbReference type="ChEBI" id="CHEBI:78449"/>
        <dbReference type="ChEBI" id="CHEBI:78483"/>
        <dbReference type="ChEBI" id="CHEBI:78487"/>
    </reaction>
    <physiologicalReaction direction="left-to-right" evidence="34">
        <dbReference type="Rhea" id="RHEA:41917"/>
    </physiologicalReaction>
</comment>
<dbReference type="Proteomes" id="UP000572635">
    <property type="component" value="Unassembled WGS sequence"/>
</dbReference>
<dbReference type="Pfam" id="PF00109">
    <property type="entry name" value="ketoacyl-synt"/>
    <property type="match status" value="1"/>
</dbReference>
<dbReference type="SUPFAM" id="SSF53901">
    <property type="entry name" value="Thiolase-like"/>
    <property type="match status" value="1"/>
</dbReference>
<evidence type="ECO:0000256" key="22">
    <source>
        <dbReference type="ARBA" id="ARBA00023442"/>
    </source>
</evidence>
<dbReference type="InterPro" id="IPR020802">
    <property type="entry name" value="TesA-like"/>
</dbReference>
<dbReference type="InterPro" id="IPR049552">
    <property type="entry name" value="PKS_DH_N"/>
</dbReference>
<name>A0A7W8QRY5_9ACTN</name>
<dbReference type="SMART" id="SM00824">
    <property type="entry name" value="PKS_TE"/>
    <property type="match status" value="1"/>
</dbReference>
<dbReference type="FunFam" id="3.40.50.720:FF:000209">
    <property type="entry name" value="Polyketide synthase Pks12"/>
    <property type="match status" value="1"/>
</dbReference>
<gene>
    <name evidence="58" type="ORF">HDA36_005660</name>
</gene>
<evidence type="ECO:0000256" key="19">
    <source>
        <dbReference type="ARBA" id="ARBA00023399"/>
    </source>
</evidence>
<keyword evidence="9" id="KW-0045">Antibiotic biosynthesis</keyword>
<dbReference type="SMART" id="SM00829">
    <property type="entry name" value="PKS_ER"/>
    <property type="match status" value="1"/>
</dbReference>
<feature type="compositionally biased region" description="Low complexity" evidence="54">
    <location>
        <begin position="2108"/>
        <end position="2122"/>
    </location>
</feature>
<comment type="catalytic activity">
    <reaction evidence="35">
        <text>(2E)-dodecenoyl-[ACP] + NADPH + H(+) = dodecanoyl-[ACP] + NADP(+)</text>
        <dbReference type="Rhea" id="RHEA:41880"/>
        <dbReference type="Rhea" id="RHEA-COMP:9643"/>
        <dbReference type="Rhea" id="RHEA-COMP:9644"/>
        <dbReference type="ChEBI" id="CHEBI:15378"/>
        <dbReference type="ChEBI" id="CHEBI:57783"/>
        <dbReference type="ChEBI" id="CHEBI:58349"/>
        <dbReference type="ChEBI" id="CHEBI:65264"/>
        <dbReference type="ChEBI" id="CHEBI:78472"/>
    </reaction>
    <physiologicalReaction direction="left-to-right" evidence="35">
        <dbReference type="Rhea" id="RHEA:41881"/>
    </physiologicalReaction>
</comment>
<comment type="catalytic activity">
    <reaction evidence="32">
        <text>3-oxobutanoyl-[ACP] + NADPH + H(+) = (3R)-hydroxybutanoyl-[ACP] + NADP(+)</text>
        <dbReference type="Rhea" id="RHEA:41804"/>
        <dbReference type="Rhea" id="RHEA-COMP:9625"/>
        <dbReference type="Rhea" id="RHEA-COMP:9626"/>
        <dbReference type="ChEBI" id="CHEBI:15378"/>
        <dbReference type="ChEBI" id="CHEBI:57783"/>
        <dbReference type="ChEBI" id="CHEBI:58349"/>
        <dbReference type="ChEBI" id="CHEBI:78450"/>
        <dbReference type="ChEBI" id="CHEBI:78451"/>
    </reaction>
    <physiologicalReaction direction="left-to-right" evidence="32">
        <dbReference type="Rhea" id="RHEA:41805"/>
    </physiologicalReaction>
</comment>
<dbReference type="InterPro" id="IPR057326">
    <property type="entry name" value="KR_dom"/>
</dbReference>
<evidence type="ECO:0000256" key="54">
    <source>
        <dbReference type="SAM" id="MobiDB-lite"/>
    </source>
</evidence>
<dbReference type="Pfam" id="PF08659">
    <property type="entry name" value="KR"/>
    <property type="match status" value="1"/>
</dbReference>
<dbReference type="InterPro" id="IPR016036">
    <property type="entry name" value="Malonyl_transacylase_ACP-bd"/>
</dbReference>
<dbReference type="FunFam" id="3.40.47.10:FF:000019">
    <property type="entry name" value="Polyketide synthase type I"/>
    <property type="match status" value="1"/>
</dbReference>
<evidence type="ECO:0000259" key="55">
    <source>
        <dbReference type="PROSITE" id="PS50075"/>
    </source>
</evidence>
<dbReference type="GO" id="GO:0016297">
    <property type="term" value="F:fatty acyl-[ACP] hydrolase activity"/>
    <property type="evidence" value="ECO:0007669"/>
    <property type="project" value="UniProtKB-EC"/>
</dbReference>
<dbReference type="GO" id="GO:0006633">
    <property type="term" value="P:fatty acid biosynthetic process"/>
    <property type="evidence" value="ECO:0007669"/>
    <property type="project" value="InterPro"/>
</dbReference>
<organism evidence="58 59">
    <name type="scientific">Nocardiopsis composta</name>
    <dbReference type="NCBI Taxonomy" id="157465"/>
    <lineage>
        <taxon>Bacteria</taxon>
        <taxon>Bacillati</taxon>
        <taxon>Actinomycetota</taxon>
        <taxon>Actinomycetes</taxon>
        <taxon>Streptosporangiales</taxon>
        <taxon>Nocardiopsidaceae</taxon>
        <taxon>Nocardiopsis</taxon>
    </lineage>
</organism>
<evidence type="ECO:0000256" key="29">
    <source>
        <dbReference type="ARBA" id="ARBA00047578"/>
    </source>
</evidence>
<protein>
    <submittedName>
        <fullName evidence="58">Polyketide synthase 12</fullName>
    </submittedName>
</protein>
<comment type="catalytic activity">
    <reaction evidence="29">
        <text>dodecanoyl-[ACP] + malonyl-[ACP] + H(+) = 3-oxotetradecanoyl-[ACP] + holo-[ACP] + CO2</text>
        <dbReference type="Rhea" id="RHEA:41884"/>
        <dbReference type="Rhea" id="RHEA-COMP:9623"/>
        <dbReference type="Rhea" id="RHEA-COMP:9644"/>
        <dbReference type="Rhea" id="RHEA-COMP:9645"/>
        <dbReference type="Rhea" id="RHEA-COMP:9685"/>
        <dbReference type="ChEBI" id="CHEBI:15378"/>
        <dbReference type="ChEBI" id="CHEBI:16526"/>
        <dbReference type="ChEBI" id="CHEBI:64479"/>
        <dbReference type="ChEBI" id="CHEBI:65264"/>
        <dbReference type="ChEBI" id="CHEBI:78449"/>
        <dbReference type="ChEBI" id="CHEBI:78473"/>
    </reaction>
    <physiologicalReaction direction="left-to-right" evidence="29">
        <dbReference type="Rhea" id="RHEA:41885"/>
    </physiologicalReaction>
</comment>
<evidence type="ECO:0000256" key="15">
    <source>
        <dbReference type="ARBA" id="ARBA00023373"/>
    </source>
</evidence>
<evidence type="ECO:0000256" key="8">
    <source>
        <dbReference type="ARBA" id="ARBA00022898"/>
    </source>
</evidence>
<evidence type="ECO:0000256" key="44">
    <source>
        <dbReference type="ARBA" id="ARBA00049019"/>
    </source>
</evidence>
<dbReference type="InterPro" id="IPR055123">
    <property type="entry name" value="SpnB-like_Rossmann"/>
</dbReference>
<evidence type="ECO:0000256" key="14">
    <source>
        <dbReference type="ARBA" id="ARBA00023351"/>
    </source>
</evidence>
<dbReference type="InterPro" id="IPR029058">
    <property type="entry name" value="AB_hydrolase_fold"/>
</dbReference>
<evidence type="ECO:0000256" key="16">
    <source>
        <dbReference type="ARBA" id="ARBA00023388"/>
    </source>
</evidence>
<evidence type="ECO:0000256" key="18">
    <source>
        <dbReference type="ARBA" id="ARBA00023398"/>
    </source>
</evidence>
<evidence type="ECO:0000256" key="50">
    <source>
        <dbReference type="ARBA" id="ARBA00049449"/>
    </source>
</evidence>
<evidence type="ECO:0000256" key="42">
    <source>
        <dbReference type="ARBA" id="ARBA00048704"/>
    </source>
</evidence>
<evidence type="ECO:0000256" key="51">
    <source>
        <dbReference type="ARBA" id="ARBA00049521"/>
    </source>
</evidence>
<comment type="catalytic activity">
    <reaction evidence="42">
        <text>hexadecanoyl-[ACP] + H2O = hexadecanoate + holo-[ACP] + H(+)</text>
        <dbReference type="Rhea" id="RHEA:41932"/>
        <dbReference type="Rhea" id="RHEA-COMP:9652"/>
        <dbReference type="Rhea" id="RHEA-COMP:9685"/>
        <dbReference type="ChEBI" id="CHEBI:7896"/>
        <dbReference type="ChEBI" id="CHEBI:15377"/>
        <dbReference type="ChEBI" id="CHEBI:15378"/>
        <dbReference type="ChEBI" id="CHEBI:64479"/>
        <dbReference type="ChEBI" id="CHEBI:78483"/>
        <dbReference type="EC" id="3.1.2.14"/>
    </reaction>
    <physiologicalReaction direction="left-to-right" evidence="42">
        <dbReference type="Rhea" id="RHEA:41933"/>
    </physiologicalReaction>
</comment>
<keyword evidence="11" id="KW-0511">Multifunctional enzyme</keyword>
<evidence type="ECO:0000256" key="47">
    <source>
        <dbReference type="ARBA" id="ARBA00049263"/>
    </source>
</evidence>
<keyword evidence="7" id="KW-0702">S-nitrosylation</keyword>
<comment type="catalytic activity">
    <reaction evidence="16">
        <text>(3R)-hydroxydecanoyl-[ACP] = (2E)-decenoyl-[ACP] + H2O</text>
        <dbReference type="Rhea" id="RHEA:41860"/>
        <dbReference type="Rhea" id="RHEA-COMP:9638"/>
        <dbReference type="Rhea" id="RHEA-COMP:9639"/>
        <dbReference type="ChEBI" id="CHEBI:15377"/>
        <dbReference type="ChEBI" id="CHEBI:78466"/>
        <dbReference type="ChEBI" id="CHEBI:78467"/>
    </reaction>
    <physiologicalReaction direction="left-to-right" evidence="16">
        <dbReference type="Rhea" id="RHEA:41861"/>
    </physiologicalReaction>
</comment>
<dbReference type="RefSeq" id="WP_184398380.1">
    <property type="nucleotide sequence ID" value="NZ_JACHDB010000002.1"/>
</dbReference>
<feature type="compositionally biased region" description="Low complexity" evidence="54">
    <location>
        <begin position="2142"/>
        <end position="2165"/>
    </location>
</feature>
<comment type="catalytic activity">
    <reaction evidence="36">
        <text>tetradecanoyl-[ACP] + H2O = tetradecanoate + holo-[ACP] + H(+)</text>
        <dbReference type="Rhea" id="RHEA:30123"/>
        <dbReference type="Rhea" id="RHEA-COMP:9648"/>
        <dbReference type="Rhea" id="RHEA-COMP:9685"/>
        <dbReference type="ChEBI" id="CHEBI:15377"/>
        <dbReference type="ChEBI" id="CHEBI:15378"/>
        <dbReference type="ChEBI" id="CHEBI:30807"/>
        <dbReference type="ChEBI" id="CHEBI:64479"/>
        <dbReference type="ChEBI" id="CHEBI:78477"/>
        <dbReference type="EC" id="3.1.2.14"/>
    </reaction>
    <physiologicalReaction direction="left-to-right" evidence="36">
        <dbReference type="Rhea" id="RHEA:30124"/>
    </physiologicalReaction>
</comment>
<evidence type="ECO:0000256" key="26">
    <source>
        <dbReference type="ARBA" id="ARBA00047440"/>
    </source>
</evidence>
<keyword evidence="6" id="KW-0808">Transferase</keyword>
<evidence type="ECO:0000259" key="56">
    <source>
        <dbReference type="PROSITE" id="PS52004"/>
    </source>
</evidence>
<evidence type="ECO:0000256" key="46">
    <source>
        <dbReference type="ARBA" id="ARBA00049171"/>
    </source>
</evidence>
<evidence type="ECO:0000259" key="57">
    <source>
        <dbReference type="PROSITE" id="PS52019"/>
    </source>
</evidence>
<dbReference type="GO" id="GO:0019171">
    <property type="term" value="F:(3R)-hydroxyacyl-[acyl-carrier-protein] dehydratase activity"/>
    <property type="evidence" value="ECO:0007669"/>
    <property type="project" value="UniProtKB-EC"/>
</dbReference>
<feature type="region of interest" description="Disordered" evidence="54">
    <location>
        <begin position="460"/>
        <end position="498"/>
    </location>
</feature>
<dbReference type="InterPro" id="IPR020841">
    <property type="entry name" value="PKS_Beta-ketoAc_synthase_dom"/>
</dbReference>
<comment type="catalytic activity">
    <reaction evidence="21">
        <text>(3R)-hydroxybutanoyl-[ACP] = (2E)-butenoyl-[ACP] + H2O</text>
        <dbReference type="Rhea" id="RHEA:41808"/>
        <dbReference type="Rhea" id="RHEA-COMP:9626"/>
        <dbReference type="Rhea" id="RHEA-COMP:9627"/>
        <dbReference type="ChEBI" id="CHEBI:15377"/>
        <dbReference type="ChEBI" id="CHEBI:78451"/>
        <dbReference type="ChEBI" id="CHEBI:78453"/>
    </reaction>
    <physiologicalReaction direction="left-to-right" evidence="21">
        <dbReference type="Rhea" id="RHEA:41809"/>
    </physiologicalReaction>
</comment>
<dbReference type="Gene3D" id="3.10.129.110">
    <property type="entry name" value="Polyketide synthase dehydratase"/>
    <property type="match status" value="1"/>
</dbReference>
<dbReference type="SUPFAM" id="SSF53474">
    <property type="entry name" value="alpha/beta-Hydrolases"/>
    <property type="match status" value="1"/>
</dbReference>
<dbReference type="GO" id="GO:0004312">
    <property type="term" value="F:fatty acid synthase activity"/>
    <property type="evidence" value="ECO:0007669"/>
    <property type="project" value="TreeGrafter"/>
</dbReference>
<feature type="domain" description="PKS/mFAS DH" evidence="57">
    <location>
        <begin position="962"/>
        <end position="1268"/>
    </location>
</feature>
<evidence type="ECO:0000256" key="12">
    <source>
        <dbReference type="ARBA" id="ARBA00023315"/>
    </source>
</evidence>
<comment type="catalytic activity">
    <reaction evidence="39">
        <text>3-oxohexanoyl-[ACP] + NADPH + H(+) = (3R)-hydroxyhexanoyl-[ACP] + NADP(+)</text>
        <dbReference type="Rhea" id="RHEA:41824"/>
        <dbReference type="Rhea" id="RHEA-COMP:9629"/>
        <dbReference type="Rhea" id="RHEA-COMP:9630"/>
        <dbReference type="ChEBI" id="CHEBI:15378"/>
        <dbReference type="ChEBI" id="CHEBI:57783"/>
        <dbReference type="ChEBI" id="CHEBI:58349"/>
        <dbReference type="ChEBI" id="CHEBI:78456"/>
        <dbReference type="ChEBI" id="CHEBI:78457"/>
    </reaction>
    <physiologicalReaction direction="left-to-right" evidence="39">
        <dbReference type="Rhea" id="RHEA:41825"/>
    </physiologicalReaction>
</comment>
<dbReference type="InterPro" id="IPR009081">
    <property type="entry name" value="PP-bd_ACP"/>
</dbReference>
<feature type="compositionally biased region" description="Low complexity" evidence="54">
    <location>
        <begin position="2174"/>
        <end position="2183"/>
    </location>
</feature>
<dbReference type="Gene3D" id="3.90.180.10">
    <property type="entry name" value="Medium-chain alcohol dehydrogenases, catalytic domain"/>
    <property type="match status" value="1"/>
</dbReference>
<dbReference type="Pfam" id="PF02801">
    <property type="entry name" value="Ketoacyl-synt_C"/>
    <property type="match status" value="1"/>
</dbReference>
<dbReference type="GO" id="GO:0004316">
    <property type="term" value="F:3-oxoacyl-[acyl-carrier-protein] reductase (NADPH) activity"/>
    <property type="evidence" value="ECO:0007669"/>
    <property type="project" value="UniProtKB-EC"/>
</dbReference>
<dbReference type="GO" id="GO:0004313">
    <property type="term" value="F:[acyl-carrier-protein] S-acetyltransferase activity"/>
    <property type="evidence" value="ECO:0007669"/>
    <property type="project" value="UniProtKB-EC"/>
</dbReference>
<dbReference type="PANTHER" id="PTHR43775:SF51">
    <property type="entry name" value="INACTIVE PHENOLPHTHIOCEROL SYNTHESIS POLYKETIDE SYNTHASE TYPE I PKS1-RELATED"/>
    <property type="match status" value="1"/>
</dbReference>
<dbReference type="Pfam" id="PF08240">
    <property type="entry name" value="ADH_N"/>
    <property type="match status" value="1"/>
</dbReference>
<evidence type="ECO:0000256" key="52">
    <source>
        <dbReference type="ARBA" id="ARBA00049533"/>
    </source>
</evidence>
<evidence type="ECO:0000256" key="27">
    <source>
        <dbReference type="ARBA" id="ARBA00047451"/>
    </source>
</evidence>
<comment type="catalytic activity">
    <reaction evidence="17">
        <text>a (3R)-hydroxyacyl-[ACP] = a (2E)-enoyl-[ACP] + H2O</text>
        <dbReference type="Rhea" id="RHEA:13097"/>
        <dbReference type="Rhea" id="RHEA-COMP:9925"/>
        <dbReference type="Rhea" id="RHEA-COMP:9945"/>
        <dbReference type="ChEBI" id="CHEBI:15377"/>
        <dbReference type="ChEBI" id="CHEBI:78784"/>
        <dbReference type="ChEBI" id="CHEBI:78827"/>
        <dbReference type="EC" id="4.2.1.59"/>
    </reaction>
    <physiologicalReaction direction="left-to-right" evidence="17">
        <dbReference type="Rhea" id="RHEA:13098"/>
    </physiologicalReaction>
</comment>
<feature type="region of interest" description="Disordered" evidence="54">
    <location>
        <begin position="1051"/>
        <end position="1077"/>
    </location>
</feature>
<dbReference type="SMART" id="SM00823">
    <property type="entry name" value="PKS_PP"/>
    <property type="match status" value="1"/>
</dbReference>
<dbReference type="Pfam" id="PF22953">
    <property type="entry name" value="SpnB_Rossmann"/>
    <property type="match status" value="1"/>
</dbReference>
<dbReference type="Pfam" id="PF00975">
    <property type="entry name" value="Thioesterase"/>
    <property type="match status" value="1"/>
</dbReference>
<evidence type="ECO:0000256" key="13">
    <source>
        <dbReference type="ARBA" id="ARBA00023332"/>
    </source>
</evidence>
<comment type="catalytic activity">
    <reaction evidence="15">
        <text>(3R)-hydroxyhexanoyl-[ACP] = (2E)-hexenoyl-[ACP] + H2O</text>
        <dbReference type="Rhea" id="RHEA:41828"/>
        <dbReference type="Rhea" id="RHEA-COMP:9630"/>
        <dbReference type="Rhea" id="RHEA-COMP:9631"/>
        <dbReference type="ChEBI" id="CHEBI:15377"/>
        <dbReference type="ChEBI" id="CHEBI:78457"/>
        <dbReference type="ChEBI" id="CHEBI:78458"/>
    </reaction>
    <physiologicalReaction direction="left-to-right" evidence="15">
        <dbReference type="Rhea" id="RHEA:41829"/>
    </physiologicalReaction>
</comment>
<evidence type="ECO:0000256" key="48">
    <source>
        <dbReference type="ARBA" id="ARBA00049414"/>
    </source>
</evidence>
<evidence type="ECO:0000256" key="41">
    <source>
        <dbReference type="ARBA" id="ARBA00048691"/>
    </source>
</evidence>
<dbReference type="Gene3D" id="3.30.70.3290">
    <property type="match status" value="1"/>
</dbReference>
<keyword evidence="12" id="KW-0012">Acyltransferase</keyword>
<feature type="domain" description="Carrier" evidence="55">
    <location>
        <begin position="2030"/>
        <end position="2105"/>
    </location>
</feature>
<dbReference type="InterPro" id="IPR018201">
    <property type="entry name" value="Ketoacyl_synth_AS"/>
</dbReference>
<comment type="catalytic activity">
    <reaction evidence="51">
        <text>(2E)-decenoyl-[ACP] + NADPH + H(+) = decanoyl-[ACP] + NADP(+)</text>
        <dbReference type="Rhea" id="RHEA:41864"/>
        <dbReference type="Rhea" id="RHEA-COMP:9639"/>
        <dbReference type="Rhea" id="RHEA-COMP:9640"/>
        <dbReference type="ChEBI" id="CHEBI:15378"/>
        <dbReference type="ChEBI" id="CHEBI:57783"/>
        <dbReference type="ChEBI" id="CHEBI:58349"/>
        <dbReference type="ChEBI" id="CHEBI:78467"/>
        <dbReference type="ChEBI" id="CHEBI:78468"/>
    </reaction>
    <physiologicalReaction direction="left-to-right" evidence="51">
        <dbReference type="Rhea" id="RHEA:41865"/>
    </physiologicalReaction>
</comment>
<comment type="catalytic activity">
    <reaction evidence="45">
        <text>decanoyl-[ACP] + malonyl-[ACP] + H(+) = 3-oxododecanoyl-[ACP] + holo-[ACP] + CO2</text>
        <dbReference type="Rhea" id="RHEA:41868"/>
        <dbReference type="Rhea" id="RHEA-COMP:9623"/>
        <dbReference type="Rhea" id="RHEA-COMP:9640"/>
        <dbReference type="Rhea" id="RHEA-COMP:9641"/>
        <dbReference type="Rhea" id="RHEA-COMP:9685"/>
        <dbReference type="ChEBI" id="CHEBI:15378"/>
        <dbReference type="ChEBI" id="CHEBI:16526"/>
        <dbReference type="ChEBI" id="CHEBI:64479"/>
        <dbReference type="ChEBI" id="CHEBI:78449"/>
        <dbReference type="ChEBI" id="CHEBI:78468"/>
        <dbReference type="ChEBI" id="CHEBI:78469"/>
    </reaction>
    <physiologicalReaction direction="left-to-right" evidence="45">
        <dbReference type="Rhea" id="RHEA:41869"/>
    </physiologicalReaction>
</comment>
<dbReference type="InterPro" id="IPR020807">
    <property type="entry name" value="PKS_DH"/>
</dbReference>
<evidence type="ECO:0000256" key="17">
    <source>
        <dbReference type="ARBA" id="ARBA00023394"/>
    </source>
</evidence>
<feature type="region of interest" description="Disordered" evidence="54">
    <location>
        <begin position="2108"/>
        <end position="2185"/>
    </location>
</feature>
<evidence type="ECO:0000256" key="24">
    <source>
        <dbReference type="ARBA" id="ARBA00047394"/>
    </source>
</evidence>
<dbReference type="EMBL" id="JACHDB010000002">
    <property type="protein sequence ID" value="MBB5435512.1"/>
    <property type="molecule type" value="Genomic_DNA"/>
</dbReference>
<dbReference type="InterPro" id="IPR011032">
    <property type="entry name" value="GroES-like_sf"/>
</dbReference>
<comment type="catalytic activity">
    <reaction evidence="27">
        <text>tetradecanoyl-[ACP] + malonyl-[ACP] + H(+) = 3-oxohexadecanoyl-[ACP] + holo-[ACP] + CO2</text>
        <dbReference type="Rhea" id="RHEA:41900"/>
        <dbReference type="Rhea" id="RHEA-COMP:9623"/>
        <dbReference type="Rhea" id="RHEA-COMP:9648"/>
        <dbReference type="Rhea" id="RHEA-COMP:9649"/>
        <dbReference type="Rhea" id="RHEA-COMP:9685"/>
        <dbReference type="ChEBI" id="CHEBI:15378"/>
        <dbReference type="ChEBI" id="CHEBI:16526"/>
        <dbReference type="ChEBI" id="CHEBI:64479"/>
        <dbReference type="ChEBI" id="CHEBI:78449"/>
        <dbReference type="ChEBI" id="CHEBI:78477"/>
        <dbReference type="ChEBI" id="CHEBI:78478"/>
    </reaction>
    <physiologicalReaction direction="left-to-right" evidence="27">
        <dbReference type="Rhea" id="RHEA:41901"/>
    </physiologicalReaction>
</comment>
<comment type="catalytic activity">
    <reaction evidence="48">
        <text>3-oxohexadecanoyl-[ACP] + NADPH + H(+) = (3R)-hydroxyhexadecanoyl-[ACP] + NADP(+)</text>
        <dbReference type="Rhea" id="RHEA:41904"/>
        <dbReference type="Rhea" id="RHEA-COMP:9649"/>
        <dbReference type="Rhea" id="RHEA-COMP:9650"/>
        <dbReference type="ChEBI" id="CHEBI:15378"/>
        <dbReference type="ChEBI" id="CHEBI:57783"/>
        <dbReference type="ChEBI" id="CHEBI:58349"/>
        <dbReference type="ChEBI" id="CHEBI:78478"/>
        <dbReference type="ChEBI" id="CHEBI:78480"/>
    </reaction>
    <physiologicalReaction direction="left-to-right" evidence="48">
        <dbReference type="Rhea" id="RHEA:41905"/>
    </physiologicalReaction>
</comment>
<dbReference type="SMART" id="SM01294">
    <property type="entry name" value="PKS_PP_betabranch"/>
    <property type="match status" value="1"/>
</dbReference>
<comment type="catalytic activity">
    <reaction evidence="19">
        <text>(3R)-hydroxyoctadecanoyl-[ACP] = (2E)-octadecenoyl-[ACP] + H2O</text>
        <dbReference type="Rhea" id="RHEA:41924"/>
        <dbReference type="Rhea" id="RHEA-COMP:9654"/>
        <dbReference type="Rhea" id="RHEA-COMP:9655"/>
        <dbReference type="ChEBI" id="CHEBI:15377"/>
        <dbReference type="ChEBI" id="CHEBI:78488"/>
        <dbReference type="ChEBI" id="CHEBI:78489"/>
    </reaction>
    <physiologicalReaction direction="left-to-right" evidence="19">
        <dbReference type="Rhea" id="RHEA:41925"/>
    </physiologicalReaction>
</comment>
<evidence type="ECO:0000256" key="31">
    <source>
        <dbReference type="ARBA" id="ARBA00047897"/>
    </source>
</evidence>
<comment type="catalytic activity">
    <reaction evidence="30">
        <text>(2E)-hexadecenoyl-[ACP] + NADPH + H(+) = hexadecanoyl-[ACP] + NADP(+)</text>
        <dbReference type="Rhea" id="RHEA:41912"/>
        <dbReference type="Rhea" id="RHEA-COMP:9651"/>
        <dbReference type="Rhea" id="RHEA-COMP:9652"/>
        <dbReference type="ChEBI" id="CHEBI:15378"/>
        <dbReference type="ChEBI" id="CHEBI:57783"/>
        <dbReference type="ChEBI" id="CHEBI:58349"/>
        <dbReference type="ChEBI" id="CHEBI:78481"/>
        <dbReference type="ChEBI" id="CHEBI:78483"/>
    </reaction>
    <physiologicalReaction direction="left-to-right" evidence="30">
        <dbReference type="Rhea" id="RHEA:41913"/>
    </physiologicalReaction>
</comment>
<comment type="pathway">
    <text evidence="2">Antibiotic biosynthesis.</text>
</comment>
<evidence type="ECO:0000256" key="2">
    <source>
        <dbReference type="ARBA" id="ARBA00004792"/>
    </source>
</evidence>
<evidence type="ECO:0000256" key="49">
    <source>
        <dbReference type="ARBA" id="ARBA00049422"/>
    </source>
</evidence>
<dbReference type="Gene3D" id="3.40.50.11460">
    <property type="match status" value="1"/>
</dbReference>
<dbReference type="Gene3D" id="3.40.50.1820">
    <property type="entry name" value="alpha/beta hydrolase"/>
    <property type="match status" value="1"/>
</dbReference>
<reference evidence="58 59" key="1">
    <citation type="submission" date="2020-08" db="EMBL/GenBank/DDBJ databases">
        <title>Sequencing the genomes of 1000 actinobacteria strains.</title>
        <authorList>
            <person name="Klenk H.-P."/>
        </authorList>
    </citation>
    <scope>NUCLEOTIDE SEQUENCE [LARGE SCALE GENOMIC DNA]</scope>
    <source>
        <strain evidence="58 59">DSM 44551</strain>
    </source>
</reference>
<evidence type="ECO:0000256" key="39">
    <source>
        <dbReference type="ARBA" id="ARBA00048571"/>
    </source>
</evidence>
<evidence type="ECO:0000256" key="30">
    <source>
        <dbReference type="ARBA" id="ARBA00047810"/>
    </source>
</evidence>
<dbReference type="InterPro" id="IPR016035">
    <property type="entry name" value="Acyl_Trfase/lysoPLipase"/>
</dbReference>
<dbReference type="Pfam" id="PF16197">
    <property type="entry name" value="KAsynt_C_assoc"/>
    <property type="match status" value="1"/>
</dbReference>
<keyword evidence="10" id="KW-0456">Lyase</keyword>
<dbReference type="InterPro" id="IPR036291">
    <property type="entry name" value="NAD(P)-bd_dom_sf"/>
</dbReference>
<dbReference type="Gene3D" id="1.10.1200.10">
    <property type="entry name" value="ACP-like"/>
    <property type="match status" value="1"/>
</dbReference>
<evidence type="ECO:0000256" key="40">
    <source>
        <dbReference type="ARBA" id="ARBA00048650"/>
    </source>
</evidence>
<evidence type="ECO:0000256" key="9">
    <source>
        <dbReference type="ARBA" id="ARBA00023194"/>
    </source>
</evidence>
<dbReference type="Pfam" id="PF00698">
    <property type="entry name" value="Acyl_transf_1"/>
    <property type="match status" value="1"/>
</dbReference>
<feature type="active site" description="Proton acceptor; for dehydratase activity" evidence="53">
    <location>
        <position position="994"/>
    </location>
</feature>
<feature type="domain" description="Ketosynthase family 3 (KS3)" evidence="56">
    <location>
        <begin position="33"/>
        <end position="457"/>
    </location>
</feature>
<evidence type="ECO:0000256" key="38">
    <source>
        <dbReference type="ARBA" id="ARBA00048506"/>
    </source>
</evidence>
<dbReference type="CDD" id="cd05195">
    <property type="entry name" value="enoyl_red"/>
    <property type="match status" value="1"/>
</dbReference>
<dbReference type="InterPro" id="IPR049551">
    <property type="entry name" value="PKS_DH_C"/>
</dbReference>
<evidence type="ECO:0000256" key="3">
    <source>
        <dbReference type="ARBA" id="ARBA00005189"/>
    </source>
</evidence>
<keyword evidence="4" id="KW-0596">Phosphopantetheine</keyword>
<dbReference type="InterPro" id="IPR050091">
    <property type="entry name" value="PKS_NRPS_Biosynth_Enz"/>
</dbReference>
<dbReference type="Gene3D" id="3.40.366.10">
    <property type="entry name" value="Malonyl-Coenzyme A Acyl Carrier Protein, domain 2"/>
    <property type="match status" value="1"/>
</dbReference>
<dbReference type="GO" id="GO:0031177">
    <property type="term" value="F:phosphopantetheine binding"/>
    <property type="evidence" value="ECO:0007669"/>
    <property type="project" value="InterPro"/>
</dbReference>
<accession>A0A7W8QRY5</accession>
<comment type="catalytic activity">
    <reaction evidence="41">
        <text>holo-[ACP] + acetyl-CoA = acetyl-[ACP] + CoA</text>
        <dbReference type="Rhea" id="RHEA:41788"/>
        <dbReference type="Rhea" id="RHEA-COMP:9621"/>
        <dbReference type="Rhea" id="RHEA-COMP:9685"/>
        <dbReference type="ChEBI" id="CHEBI:57287"/>
        <dbReference type="ChEBI" id="CHEBI:57288"/>
        <dbReference type="ChEBI" id="CHEBI:64479"/>
        <dbReference type="ChEBI" id="CHEBI:78446"/>
        <dbReference type="EC" id="2.3.1.38"/>
    </reaction>
    <physiologicalReaction direction="left-to-right" evidence="41">
        <dbReference type="Rhea" id="RHEA:41789"/>
    </physiologicalReaction>
</comment>
<comment type="function">
    <text evidence="22">Fatty acid synthetase is a multifunctional enzyme that catalyzes the de novo biosynthesis of long-chain saturated fatty acids starting from acetyl-CoA and malonyl-CoA in the presence of NADPH. This multifunctional protein contains 7 catalytic activities and a site for the binding of the prosthetic group 4'-phosphopantetheine of the acyl carrier protein ([ACP]) domain.</text>
</comment>
<evidence type="ECO:0000256" key="35">
    <source>
        <dbReference type="ARBA" id="ARBA00048281"/>
    </source>
</evidence>
<dbReference type="GO" id="GO:0004315">
    <property type="term" value="F:3-oxoacyl-[acyl-carrier-protein] synthase activity"/>
    <property type="evidence" value="ECO:0007669"/>
    <property type="project" value="UniProtKB-EC"/>
</dbReference>
<dbReference type="InterPro" id="IPR013154">
    <property type="entry name" value="ADH-like_N"/>
</dbReference>
<dbReference type="InterPro" id="IPR014031">
    <property type="entry name" value="Ketoacyl_synth_C"/>
</dbReference>
<evidence type="ECO:0000256" key="20">
    <source>
        <dbReference type="ARBA" id="ARBA00023401"/>
    </source>
</evidence>
<keyword evidence="59" id="KW-1185">Reference proteome</keyword>
<evidence type="ECO:0000256" key="10">
    <source>
        <dbReference type="ARBA" id="ARBA00023239"/>
    </source>
</evidence>
<dbReference type="Pfam" id="PF00550">
    <property type="entry name" value="PP-binding"/>
    <property type="match status" value="1"/>
</dbReference>
<evidence type="ECO:0000313" key="59">
    <source>
        <dbReference type="Proteomes" id="UP000572635"/>
    </source>
</evidence>
<dbReference type="PROSITE" id="PS00012">
    <property type="entry name" value="PHOSPHOPANTETHEINE"/>
    <property type="match status" value="1"/>
</dbReference>
<comment type="catalytic activity">
    <reaction evidence="13">
        <text>(3R)-hydroxyoctanoyl-[ACP] = (2E)-octenoyl-[ACP] + H2O</text>
        <dbReference type="Rhea" id="RHEA:41844"/>
        <dbReference type="Rhea" id="RHEA-COMP:9634"/>
        <dbReference type="Rhea" id="RHEA-COMP:9635"/>
        <dbReference type="ChEBI" id="CHEBI:15377"/>
        <dbReference type="ChEBI" id="CHEBI:78461"/>
        <dbReference type="ChEBI" id="CHEBI:78462"/>
    </reaction>
    <physiologicalReaction direction="left-to-right" evidence="13">
        <dbReference type="Rhea" id="RHEA:41845"/>
    </physiologicalReaction>
</comment>
<dbReference type="Pfam" id="PF21089">
    <property type="entry name" value="PKS_DH_N"/>
    <property type="match status" value="1"/>
</dbReference>
<dbReference type="Gene3D" id="3.40.47.10">
    <property type="match status" value="1"/>
</dbReference>
<dbReference type="InterPro" id="IPR013968">
    <property type="entry name" value="PKS_KR"/>
</dbReference>
<dbReference type="SUPFAM" id="SSF50129">
    <property type="entry name" value="GroES-like"/>
    <property type="match status" value="1"/>
</dbReference>
<dbReference type="PROSITE" id="PS00606">
    <property type="entry name" value="KS3_1"/>
    <property type="match status" value="1"/>
</dbReference>
<dbReference type="PANTHER" id="PTHR43775">
    <property type="entry name" value="FATTY ACID SYNTHASE"/>
    <property type="match status" value="1"/>
</dbReference>
<dbReference type="InterPro" id="IPR036736">
    <property type="entry name" value="ACP-like_sf"/>
</dbReference>
<feature type="compositionally biased region" description="Low complexity" evidence="54">
    <location>
        <begin position="464"/>
        <end position="483"/>
    </location>
</feature>
<evidence type="ECO:0000256" key="32">
    <source>
        <dbReference type="ARBA" id="ARBA00047953"/>
    </source>
</evidence>
<dbReference type="InterPro" id="IPR014043">
    <property type="entry name" value="Acyl_transferase_dom"/>
</dbReference>
<evidence type="ECO:0000256" key="36">
    <source>
        <dbReference type="ARBA" id="ARBA00048289"/>
    </source>
</evidence>
<comment type="catalytic activity">
    <reaction evidence="14">
        <text>(3R)-hydroxydodecanoyl-[ACP] = (2E)-dodecenoyl-[ACP] + H2O</text>
        <dbReference type="Rhea" id="RHEA:41876"/>
        <dbReference type="Rhea" id="RHEA-COMP:9642"/>
        <dbReference type="Rhea" id="RHEA-COMP:9643"/>
        <dbReference type="ChEBI" id="CHEBI:15377"/>
        <dbReference type="ChEBI" id="CHEBI:78470"/>
        <dbReference type="ChEBI" id="CHEBI:78472"/>
    </reaction>
    <physiologicalReaction direction="left-to-right" evidence="14">
        <dbReference type="Rhea" id="RHEA:41877"/>
    </physiologicalReaction>
</comment>
<comment type="catalytic activity">
    <reaction evidence="28">
        <text>(2E)-butenoyl-[ACP] + NADPH + H(+) = butanoyl-[ACP] + NADP(+)</text>
        <dbReference type="Rhea" id="RHEA:41812"/>
        <dbReference type="Rhea" id="RHEA-COMP:9627"/>
        <dbReference type="Rhea" id="RHEA-COMP:9628"/>
        <dbReference type="ChEBI" id="CHEBI:15378"/>
        <dbReference type="ChEBI" id="CHEBI:57783"/>
        <dbReference type="ChEBI" id="CHEBI:58349"/>
        <dbReference type="ChEBI" id="CHEBI:78453"/>
        <dbReference type="ChEBI" id="CHEBI:78454"/>
    </reaction>
    <physiologicalReaction direction="left-to-right" evidence="28">
        <dbReference type="Rhea" id="RHEA:41813"/>
    </physiologicalReaction>
</comment>
<evidence type="ECO:0000256" key="23">
    <source>
        <dbReference type="ARBA" id="ARBA00047300"/>
    </source>
</evidence>
<dbReference type="InterPro" id="IPR020806">
    <property type="entry name" value="PKS_PP-bd"/>
</dbReference>
<evidence type="ECO:0000256" key="53">
    <source>
        <dbReference type="PROSITE-ProRule" id="PRU01363"/>
    </source>
</evidence>
<dbReference type="InterPro" id="IPR014030">
    <property type="entry name" value="Ketoacyl_synth_N"/>
</dbReference>
<evidence type="ECO:0000256" key="4">
    <source>
        <dbReference type="ARBA" id="ARBA00022450"/>
    </source>
</evidence>